<feature type="transmembrane region" description="Helical" evidence="7">
    <location>
        <begin position="499"/>
        <end position="519"/>
    </location>
</feature>
<keyword evidence="9" id="KW-1185">Reference proteome</keyword>
<dbReference type="GO" id="GO:0005886">
    <property type="term" value="C:plasma membrane"/>
    <property type="evidence" value="ECO:0007669"/>
    <property type="project" value="UniProtKB-SubCell"/>
</dbReference>
<feature type="transmembrane region" description="Helical" evidence="7">
    <location>
        <begin position="366"/>
        <end position="386"/>
    </location>
</feature>
<evidence type="ECO:0000313" key="8">
    <source>
        <dbReference type="EMBL" id="PXX42299.1"/>
    </source>
</evidence>
<feature type="transmembrane region" description="Helical" evidence="7">
    <location>
        <begin position="142"/>
        <end position="159"/>
    </location>
</feature>
<feature type="transmembrane region" description="Helical" evidence="7">
    <location>
        <begin position="15"/>
        <end position="36"/>
    </location>
</feature>
<feature type="transmembrane region" description="Helical" evidence="7">
    <location>
        <begin position="443"/>
        <end position="461"/>
    </location>
</feature>
<evidence type="ECO:0000256" key="5">
    <source>
        <dbReference type="ARBA" id="ARBA00022989"/>
    </source>
</evidence>
<evidence type="ECO:0000256" key="3">
    <source>
        <dbReference type="ARBA" id="ARBA00022475"/>
    </source>
</evidence>
<keyword evidence="6 7" id="KW-0472">Membrane</keyword>
<dbReference type="AlphaFoldDB" id="A0A318JPW3"/>
<dbReference type="GO" id="GO:0022857">
    <property type="term" value="F:transmembrane transporter activity"/>
    <property type="evidence" value="ECO:0007669"/>
    <property type="project" value="InterPro"/>
</dbReference>
<dbReference type="EMBL" id="QJKC01000019">
    <property type="protein sequence ID" value="PXX42299.1"/>
    <property type="molecule type" value="Genomic_DNA"/>
</dbReference>
<dbReference type="OrthoDB" id="6538131at2"/>
<keyword evidence="4 7" id="KW-0812">Transmembrane</keyword>
<name>A0A318JPW3_9NEIS</name>
<keyword evidence="3" id="KW-1003">Cell membrane</keyword>
<dbReference type="PANTHER" id="PTHR30509:SF9">
    <property type="entry name" value="MULTIDRUG RESISTANCE PROTEIN MDTO"/>
    <property type="match status" value="1"/>
</dbReference>
<accession>A0A318JPW3</accession>
<dbReference type="Pfam" id="PF04632">
    <property type="entry name" value="FUSC"/>
    <property type="match status" value="1"/>
</dbReference>
<feature type="transmembrane region" description="Helical" evidence="7">
    <location>
        <begin position="392"/>
        <end position="409"/>
    </location>
</feature>
<reference evidence="8 9" key="1">
    <citation type="submission" date="2018-05" db="EMBL/GenBank/DDBJ databases">
        <title>Genomic Encyclopedia of Type Strains, Phase IV (KMG-IV): sequencing the most valuable type-strain genomes for metagenomic binning, comparative biology and taxonomic classification.</title>
        <authorList>
            <person name="Goeker M."/>
        </authorList>
    </citation>
    <scope>NUCLEOTIDE SEQUENCE [LARGE SCALE GENOMIC DNA]</scope>
    <source>
        <strain evidence="8 9">DSM 25134</strain>
    </source>
</reference>
<organism evidence="8 9">
    <name type="scientific">Aquitalea magnusonii</name>
    <dbReference type="NCBI Taxonomy" id="332411"/>
    <lineage>
        <taxon>Bacteria</taxon>
        <taxon>Pseudomonadati</taxon>
        <taxon>Pseudomonadota</taxon>
        <taxon>Betaproteobacteria</taxon>
        <taxon>Neisseriales</taxon>
        <taxon>Chromobacteriaceae</taxon>
        <taxon>Aquitalea</taxon>
    </lineage>
</organism>
<feature type="transmembrane region" description="Helical" evidence="7">
    <location>
        <begin position="418"/>
        <end position="437"/>
    </location>
</feature>
<evidence type="ECO:0000256" key="1">
    <source>
        <dbReference type="ARBA" id="ARBA00004651"/>
    </source>
</evidence>
<evidence type="ECO:0000256" key="6">
    <source>
        <dbReference type="ARBA" id="ARBA00023136"/>
    </source>
</evidence>
<dbReference type="InterPro" id="IPR006726">
    <property type="entry name" value="PHBA_efflux_AaeB/fusaric-R"/>
</dbReference>
<evidence type="ECO:0000256" key="2">
    <source>
        <dbReference type="ARBA" id="ARBA00022448"/>
    </source>
</evidence>
<feature type="transmembrane region" description="Helical" evidence="7">
    <location>
        <begin position="56"/>
        <end position="77"/>
    </location>
</feature>
<evidence type="ECO:0000256" key="7">
    <source>
        <dbReference type="SAM" id="Phobius"/>
    </source>
</evidence>
<keyword evidence="5 7" id="KW-1133">Transmembrane helix</keyword>
<keyword evidence="2" id="KW-0813">Transport</keyword>
<gene>
    <name evidence="8" type="ORF">DFR38_11912</name>
</gene>
<comment type="subcellular location">
    <subcellularLocation>
        <location evidence="1">Cell membrane</location>
        <topology evidence="1">Multi-pass membrane protein</topology>
    </subcellularLocation>
</comment>
<evidence type="ECO:0000256" key="4">
    <source>
        <dbReference type="ARBA" id="ARBA00022692"/>
    </source>
</evidence>
<protein>
    <submittedName>
        <fullName evidence="8">Putative membrane protein YccC</fullName>
    </submittedName>
</protein>
<comment type="caution">
    <text evidence="8">The sequence shown here is derived from an EMBL/GenBank/DDBJ whole genome shotgun (WGS) entry which is preliminary data.</text>
</comment>
<feature type="transmembrane region" description="Helical" evidence="7">
    <location>
        <begin position="83"/>
        <end position="101"/>
    </location>
</feature>
<dbReference type="Proteomes" id="UP000248395">
    <property type="component" value="Unassembled WGS sequence"/>
</dbReference>
<dbReference type="RefSeq" id="WP_110313674.1">
    <property type="nucleotide sequence ID" value="NZ_QJKC01000019.1"/>
</dbReference>
<dbReference type="PANTHER" id="PTHR30509">
    <property type="entry name" value="P-HYDROXYBENZOIC ACID EFFLUX PUMP SUBUNIT-RELATED"/>
    <property type="match status" value="1"/>
</dbReference>
<evidence type="ECO:0000313" key="9">
    <source>
        <dbReference type="Proteomes" id="UP000248395"/>
    </source>
</evidence>
<sequence>MTLPGWRDWLFSAKAFAAAMLALYLAMALSLPRPYWAMATVYVVSHPLTGATRSKAVYRIGGTLLGASAAVILLPLFVNAPTLLSLVVALWTGTLLSISLLDRTPRSYLFMLSAYTLPMIALPALNSPEGIFDLALARSEEILLGILCASVVSALVWPGKVAPIFSARIASWLGDARDWACELLQQSAAASQPMHASRHKLAADILALDQFISHLSYDTTSFAMVKNARELRGRMSMLLPILSSLTETKQALLRQQDGMPAGLSALMHEVAQWMASPDLGHIRREAPLLQRRLAALKQLIASGDSWQALLIAHGLARLQSLINLWLDCRLLQQLIAEEHPTFQWKPAYRHWPVGGTARHYDYGMMAFSSLQASVAIFLACQLWIQLGWTDGAGAVIMVAIASCFFAALDEPAPMMRTFLIWAVVSIALTTVLLFMVIPAAYTFEMLVAMLAIPFLLVGTLFTRPQFTMIAMMLTVNTATFLSLQGAYDTDFTAFFNGNVATVVGVSFALLFSLLVRPFGIELAIRRLRRASWHDLAETAAGRRLDDYTRLTARMLDRLGLLIPRLAASGNEQLPQVFNELRAGFSVLHLQREENAQAGPAGVAVQQVLDAVERHYRQALAQRQQPQADVRLLQCIDDALNQLLASGRRSDHHLLTVLNALVELRITLFPAAGSYAMAVSPPLPAGGSTP</sequence>
<feature type="transmembrane region" description="Helical" evidence="7">
    <location>
        <begin position="108"/>
        <end position="126"/>
    </location>
</feature>
<proteinExistence type="predicted"/>